<evidence type="ECO:0000256" key="1">
    <source>
        <dbReference type="SAM" id="SignalP"/>
    </source>
</evidence>
<dbReference type="RefSeq" id="WP_012830316.1">
    <property type="nucleotide sequence ID" value="NC_013440.1"/>
</dbReference>
<evidence type="ECO:0000313" key="2">
    <source>
        <dbReference type="EMBL" id="ACY17724.1"/>
    </source>
</evidence>
<dbReference type="PROSITE" id="PS51257">
    <property type="entry name" value="PROKAR_LIPOPROTEIN"/>
    <property type="match status" value="1"/>
</dbReference>
<organism evidence="2 3">
    <name type="scientific">Haliangium ochraceum (strain DSM 14365 / JCM 11303 / SMP-2)</name>
    <dbReference type="NCBI Taxonomy" id="502025"/>
    <lineage>
        <taxon>Bacteria</taxon>
        <taxon>Pseudomonadati</taxon>
        <taxon>Myxococcota</taxon>
        <taxon>Polyangia</taxon>
        <taxon>Haliangiales</taxon>
        <taxon>Kofleriaceae</taxon>
        <taxon>Haliangium</taxon>
    </lineage>
</organism>
<keyword evidence="1" id="KW-0732">Signal</keyword>
<dbReference type="AlphaFoldDB" id="D0LXG9"/>
<dbReference type="Proteomes" id="UP000001880">
    <property type="component" value="Chromosome"/>
</dbReference>
<protein>
    <submittedName>
        <fullName evidence="2">Uncharacterized protein</fullName>
    </submittedName>
</protein>
<evidence type="ECO:0000313" key="3">
    <source>
        <dbReference type="Proteomes" id="UP000001880"/>
    </source>
</evidence>
<dbReference type="EMBL" id="CP001804">
    <property type="protein sequence ID" value="ACY17724.1"/>
    <property type="molecule type" value="Genomic_DNA"/>
</dbReference>
<dbReference type="OrthoDB" id="5540806at2"/>
<dbReference type="HOGENOM" id="CLU_782618_0_0_7"/>
<proteinExistence type="predicted"/>
<feature type="signal peptide" evidence="1">
    <location>
        <begin position="1"/>
        <end position="18"/>
    </location>
</feature>
<gene>
    <name evidence="2" type="ordered locus">Hoch_5239</name>
</gene>
<reference evidence="2 3" key="1">
    <citation type="journal article" date="2010" name="Stand. Genomic Sci.">
        <title>Complete genome sequence of Haliangium ochraceum type strain (SMP-2).</title>
        <authorList>
            <consortium name="US DOE Joint Genome Institute (JGI-PGF)"/>
            <person name="Ivanova N."/>
            <person name="Daum C."/>
            <person name="Lang E."/>
            <person name="Abt B."/>
            <person name="Kopitz M."/>
            <person name="Saunders E."/>
            <person name="Lapidus A."/>
            <person name="Lucas S."/>
            <person name="Glavina Del Rio T."/>
            <person name="Nolan M."/>
            <person name="Tice H."/>
            <person name="Copeland A."/>
            <person name="Cheng J.F."/>
            <person name="Chen F."/>
            <person name="Bruce D."/>
            <person name="Goodwin L."/>
            <person name="Pitluck S."/>
            <person name="Mavromatis K."/>
            <person name="Pati A."/>
            <person name="Mikhailova N."/>
            <person name="Chen A."/>
            <person name="Palaniappan K."/>
            <person name="Land M."/>
            <person name="Hauser L."/>
            <person name="Chang Y.J."/>
            <person name="Jeffries C.D."/>
            <person name="Detter J.C."/>
            <person name="Brettin T."/>
            <person name="Rohde M."/>
            <person name="Goker M."/>
            <person name="Bristow J."/>
            <person name="Markowitz V."/>
            <person name="Eisen J.A."/>
            <person name="Hugenholtz P."/>
            <person name="Kyrpides N.C."/>
            <person name="Klenk H.P."/>
        </authorList>
    </citation>
    <scope>NUCLEOTIDE SEQUENCE [LARGE SCALE GENOMIC DNA]</scope>
    <source>
        <strain evidence="3">DSM 14365 / CIP 107738 / JCM 11303 / AJ 13395 / SMP-2</strain>
    </source>
</reference>
<dbReference type="KEGG" id="hoh:Hoch_5239"/>
<sequence>MIRNALLALAALSALALAGCEIHLNPGGDSPPYDGCSPWGCDDVPLPGTPGGDCSSNYDCQAGCYCNEYSFCEETGFCEVGEQCADGFACDERSTCVPEGSDPGFCESDEDCPMGTYCFEEFNLCVSSQSCEGDDECGNGMMCDSSRNTCVPAPCTSNEECGEGCYCDFATGSCVEAGLCETDEQCADGLVCEVERNSCVPADSEPPFDPGSCEGEVLCDGLPPECGDDAFPGIADGCYTGACIPAADCEREPEPSCESLADEDICLERADCTATYVGVNCTCESGVNCNCSAEDSACVCERFDFSGCASL</sequence>
<feature type="chain" id="PRO_5005669687" evidence="1">
    <location>
        <begin position="19"/>
        <end position="311"/>
    </location>
</feature>
<keyword evidence="3" id="KW-1185">Reference proteome</keyword>
<accession>D0LXG9</accession>
<name>D0LXG9_HALO1</name>